<dbReference type="GO" id="GO:0005730">
    <property type="term" value="C:nucleolus"/>
    <property type="evidence" value="ECO:0007669"/>
    <property type="project" value="UniProtKB-SubCell"/>
</dbReference>
<organism evidence="6 7">
    <name type="scientific">Circinella minor</name>
    <dbReference type="NCBI Taxonomy" id="1195481"/>
    <lineage>
        <taxon>Eukaryota</taxon>
        <taxon>Fungi</taxon>
        <taxon>Fungi incertae sedis</taxon>
        <taxon>Mucoromycota</taxon>
        <taxon>Mucoromycotina</taxon>
        <taxon>Mucoromycetes</taxon>
        <taxon>Mucorales</taxon>
        <taxon>Lichtheimiaceae</taxon>
        <taxon>Circinella</taxon>
    </lineage>
</organism>
<comment type="caution">
    <text evidence="6">The sequence shown here is derived from an EMBL/GenBank/DDBJ whole genome shotgun (WGS) entry which is preliminary data.</text>
</comment>
<dbReference type="PANTHER" id="PTHR18034">
    <property type="entry name" value="CELL CYCLE CONTROL PROTEIN CWF22-RELATED"/>
    <property type="match status" value="1"/>
</dbReference>
<proteinExistence type="inferred from homology"/>
<dbReference type="SMART" id="SM00544">
    <property type="entry name" value="MA3"/>
    <property type="match status" value="1"/>
</dbReference>
<keyword evidence="3" id="KW-0539">Nucleus</keyword>
<feature type="region of interest" description="Disordered" evidence="4">
    <location>
        <begin position="213"/>
        <end position="328"/>
    </location>
</feature>
<feature type="compositionally biased region" description="Basic residues" evidence="4">
    <location>
        <begin position="1"/>
        <end position="10"/>
    </location>
</feature>
<dbReference type="Gene3D" id="1.25.40.180">
    <property type="match status" value="1"/>
</dbReference>
<feature type="domain" description="MI" evidence="5">
    <location>
        <begin position="650"/>
        <end position="787"/>
    </location>
</feature>
<evidence type="ECO:0000256" key="3">
    <source>
        <dbReference type="ARBA" id="ARBA00023242"/>
    </source>
</evidence>
<dbReference type="GO" id="GO:0042274">
    <property type="term" value="P:ribosomal small subunit biogenesis"/>
    <property type="evidence" value="ECO:0007669"/>
    <property type="project" value="TreeGrafter"/>
</dbReference>
<comment type="similarity">
    <text evidence="2">Belongs to the CWC22 family.</text>
</comment>
<protein>
    <recommendedName>
        <fullName evidence="5">MI domain-containing protein</fullName>
    </recommendedName>
</protein>
<dbReference type="GO" id="GO:0003723">
    <property type="term" value="F:RNA binding"/>
    <property type="evidence" value="ECO:0007669"/>
    <property type="project" value="InterPro"/>
</dbReference>
<dbReference type="AlphaFoldDB" id="A0A8H7VLB7"/>
<reference evidence="6 7" key="1">
    <citation type="submission" date="2020-12" db="EMBL/GenBank/DDBJ databases">
        <title>Metabolic potential, ecology and presence of endohyphal bacteria is reflected in genomic diversity of Mucoromycotina.</title>
        <authorList>
            <person name="Muszewska A."/>
            <person name="Okrasinska A."/>
            <person name="Steczkiewicz K."/>
            <person name="Drgas O."/>
            <person name="Orlowska M."/>
            <person name="Perlinska-Lenart U."/>
            <person name="Aleksandrzak-Piekarczyk T."/>
            <person name="Szatraj K."/>
            <person name="Zielenkiewicz U."/>
            <person name="Pilsyk S."/>
            <person name="Malc E."/>
            <person name="Mieczkowski P."/>
            <person name="Kruszewska J.S."/>
            <person name="Biernat P."/>
            <person name="Pawlowska J."/>
        </authorList>
    </citation>
    <scope>NUCLEOTIDE SEQUENCE [LARGE SCALE GENOMIC DNA]</scope>
    <source>
        <strain evidence="6 7">CBS 142.35</strain>
    </source>
</reference>
<feature type="compositionally biased region" description="Basic and acidic residues" evidence="4">
    <location>
        <begin position="100"/>
        <end position="122"/>
    </location>
</feature>
<dbReference type="InterPro" id="IPR003890">
    <property type="entry name" value="MIF4G-like_typ-3"/>
</dbReference>
<dbReference type="Proteomes" id="UP000646827">
    <property type="component" value="Unassembled WGS sequence"/>
</dbReference>
<gene>
    <name evidence="6" type="ORF">INT45_010205</name>
</gene>
<keyword evidence="7" id="KW-1185">Reference proteome</keyword>
<feature type="compositionally biased region" description="Basic residues" evidence="4">
    <location>
        <begin position="47"/>
        <end position="62"/>
    </location>
</feature>
<dbReference type="SUPFAM" id="SSF48371">
    <property type="entry name" value="ARM repeat"/>
    <property type="match status" value="1"/>
</dbReference>
<dbReference type="InterPro" id="IPR003891">
    <property type="entry name" value="Initiation_fac_eIF4g_MI"/>
</dbReference>
<evidence type="ECO:0000313" key="6">
    <source>
        <dbReference type="EMBL" id="KAG2226926.1"/>
    </source>
</evidence>
<evidence type="ECO:0000259" key="5">
    <source>
        <dbReference type="PROSITE" id="PS51366"/>
    </source>
</evidence>
<evidence type="ECO:0000256" key="1">
    <source>
        <dbReference type="ARBA" id="ARBA00004604"/>
    </source>
</evidence>
<dbReference type="PANTHER" id="PTHR18034:SF4">
    <property type="entry name" value="NUCLEOLAR MIF4G DOMAIN-CONTAINING PROTEIN 1"/>
    <property type="match status" value="1"/>
</dbReference>
<evidence type="ECO:0000313" key="7">
    <source>
        <dbReference type="Proteomes" id="UP000646827"/>
    </source>
</evidence>
<dbReference type="Pfam" id="PF02854">
    <property type="entry name" value="MIF4G"/>
    <property type="match status" value="1"/>
</dbReference>
<dbReference type="PROSITE" id="PS51366">
    <property type="entry name" value="MI"/>
    <property type="match status" value="1"/>
</dbReference>
<feature type="compositionally biased region" description="Basic and acidic residues" evidence="4">
    <location>
        <begin position="18"/>
        <end position="34"/>
    </location>
</feature>
<dbReference type="InterPro" id="IPR016024">
    <property type="entry name" value="ARM-type_fold"/>
</dbReference>
<dbReference type="OrthoDB" id="361797at2759"/>
<feature type="compositionally biased region" description="Basic and acidic residues" evidence="4">
    <location>
        <begin position="294"/>
        <end position="305"/>
    </location>
</feature>
<dbReference type="InterPro" id="IPR050781">
    <property type="entry name" value="CWC22_splicing_factor"/>
</dbReference>
<dbReference type="Pfam" id="PF02847">
    <property type="entry name" value="MA3"/>
    <property type="match status" value="1"/>
</dbReference>
<comment type="subcellular location">
    <subcellularLocation>
        <location evidence="1">Nucleus</location>
        <location evidence="1">Nucleolus</location>
    </subcellularLocation>
</comment>
<feature type="compositionally biased region" description="Basic and acidic residues" evidence="4">
    <location>
        <begin position="213"/>
        <end position="232"/>
    </location>
</feature>
<feature type="compositionally biased region" description="Low complexity" evidence="4">
    <location>
        <begin position="78"/>
        <end position="89"/>
    </location>
</feature>
<accession>A0A8H7VLB7</accession>
<dbReference type="SMART" id="SM00543">
    <property type="entry name" value="MIF4G"/>
    <property type="match status" value="1"/>
</dbReference>
<feature type="region of interest" description="Disordered" evidence="4">
    <location>
        <begin position="1"/>
        <end position="134"/>
    </location>
</feature>
<feature type="compositionally biased region" description="Acidic residues" evidence="4">
    <location>
        <begin position="239"/>
        <end position="293"/>
    </location>
</feature>
<evidence type="ECO:0000256" key="4">
    <source>
        <dbReference type="SAM" id="MobiDB-lite"/>
    </source>
</evidence>
<evidence type="ECO:0000256" key="2">
    <source>
        <dbReference type="ARBA" id="ARBA00006856"/>
    </source>
</evidence>
<name>A0A8H7VLB7_9FUNG</name>
<dbReference type="EMBL" id="JAEPRB010000012">
    <property type="protein sequence ID" value="KAG2226926.1"/>
    <property type="molecule type" value="Genomic_DNA"/>
</dbReference>
<sequence>MDRQHTRRGGRGGSRGGFNDRKNRHDPNVDDRKFSNKFINKVANRKELRKQKRLDKGKRKAAHQAGITQPAKRQKSDNNNNTNQQNTVTKGKKNQSSVEKSTKEKQPPPTKKSVDDDTDASKLKRLSKSNPQLASLLEADNLINNSKETNFADDDRDIAYWEKKLGVNNKKSGSGLKKALEDDGLFDLLGGLGDEMNKDDNDDEMDDQEYLRQKREKKKIQDMETKGEKAMDDLFAGFDESEEEEDEEEEEEDMLEDDEELLDEEMIDENDSENDEDMSEEYEDMTDPEEEEEKEIKEEKQKSMDTPKASVATKYVPPHLRKAPTTKSEQQIRLHRLLQGQLNRLSESNIEAILLQIEECYDNYPRHDVTSTITSIILDSIAQKSNLLDSFVVSYATIVSGIYRLKGVDCAAFFVQSLVETFEKEYKKCQEAVKRGETLNDEVTPGAREAKNLLTLLLELYNFQVVSCVLVYDVIRVLISELDEYSVELLLKVVKTAGPILRTDDPAALKDIIDEIQKETAKRDPKSISTRHKFMLETLANIKNNKIKNGPTSSGQADKELVMKMKRFLNGLDKKRNTATAEPLRVSLEDIHQIETKGKWWLVGASWKDNLVGTESKNKKPVKMAKDLKKDQSMQAALLKLARKQGMNTDIRRSIFITTMSAEDYLDAFEKLMKLGLSEVQQREIARVLLKCTGNEKTFNPYYMLVAKRLCEYNHSFKVTFQYCLWDFLRECGEQEVGGLERSMIENMDTSDGSTVRTSRIVNIAKFYAALIAHECLSLALLRSVNFMTLGQKGRLWHQMLFINIFIQLKNSPDSSIVNVFNKIVDMRTLAQGILFFLQESVVHSATKVLGENNKKDIESVKRGCKIAKDTLSRK</sequence>